<reference evidence="2" key="1">
    <citation type="submission" date="2014-09" db="EMBL/GenBank/DDBJ databases">
        <authorList>
            <person name="Magalhaes I.L.F."/>
            <person name="Oliveira U."/>
            <person name="Santos F.R."/>
            <person name="Vidigal T.H.D.A."/>
            <person name="Brescovit A.D."/>
            <person name="Santos A.J."/>
        </authorList>
    </citation>
    <scope>NUCLEOTIDE SEQUENCE</scope>
    <source>
        <tissue evidence="2">Shoot tissue taken approximately 20 cm above the soil surface</tissue>
    </source>
</reference>
<reference evidence="2" key="2">
    <citation type="journal article" date="2015" name="Data Brief">
        <title>Shoot transcriptome of the giant reed, Arundo donax.</title>
        <authorList>
            <person name="Barrero R.A."/>
            <person name="Guerrero F.D."/>
            <person name="Moolhuijzen P."/>
            <person name="Goolsby J.A."/>
            <person name="Tidwell J."/>
            <person name="Bellgard S.E."/>
            <person name="Bellgard M.I."/>
        </authorList>
    </citation>
    <scope>NUCLEOTIDE SEQUENCE</scope>
    <source>
        <tissue evidence="2">Shoot tissue taken approximately 20 cm above the soil surface</tissue>
    </source>
</reference>
<protein>
    <submittedName>
        <fullName evidence="2">Uncharacterized protein</fullName>
    </submittedName>
</protein>
<organism evidence="2">
    <name type="scientific">Arundo donax</name>
    <name type="common">Giant reed</name>
    <name type="synonym">Donax arundinaceus</name>
    <dbReference type="NCBI Taxonomy" id="35708"/>
    <lineage>
        <taxon>Eukaryota</taxon>
        <taxon>Viridiplantae</taxon>
        <taxon>Streptophyta</taxon>
        <taxon>Embryophyta</taxon>
        <taxon>Tracheophyta</taxon>
        <taxon>Spermatophyta</taxon>
        <taxon>Magnoliopsida</taxon>
        <taxon>Liliopsida</taxon>
        <taxon>Poales</taxon>
        <taxon>Poaceae</taxon>
        <taxon>PACMAD clade</taxon>
        <taxon>Arundinoideae</taxon>
        <taxon>Arundineae</taxon>
        <taxon>Arundo</taxon>
    </lineage>
</organism>
<accession>A0A0A9GLH0</accession>
<evidence type="ECO:0000313" key="2">
    <source>
        <dbReference type="EMBL" id="JAE21508.1"/>
    </source>
</evidence>
<sequence length="201" mass="19829">MARARWWSGSATATIAAPSSGLAFHGGGDGRDDGPSLPPDGRIPCTSGSGGGVSNLAPPHPVHKRRGDFSNLGGGGFNSRSTCTERRGGGRTTTAAAGREPCWDGAEVVAVWPDLVVADAGGVGGHRTSAGLVAGAAAAGGRCSPVIRVPVASLSCGVPGSGGAGFAGCRRPGSVGAAAVPWRVPLVPQGGRGFESFFHHL</sequence>
<proteinExistence type="predicted"/>
<feature type="region of interest" description="Disordered" evidence="1">
    <location>
        <begin position="19"/>
        <end position="97"/>
    </location>
</feature>
<evidence type="ECO:0000256" key="1">
    <source>
        <dbReference type="SAM" id="MobiDB-lite"/>
    </source>
</evidence>
<dbReference type="AlphaFoldDB" id="A0A0A9GLH0"/>
<name>A0A0A9GLH0_ARUDO</name>
<dbReference type="EMBL" id="GBRH01176388">
    <property type="protein sequence ID" value="JAE21508.1"/>
    <property type="molecule type" value="Transcribed_RNA"/>
</dbReference>